<evidence type="ECO:0000313" key="2">
    <source>
        <dbReference type="Proteomes" id="UP001153678"/>
    </source>
</evidence>
<dbReference type="OrthoDB" id="2449751at2759"/>
<feature type="non-terminal residue" evidence="1">
    <location>
        <position position="1"/>
    </location>
</feature>
<sequence length="59" mass="6729">DLLTDLTEILSIFADIIEDLNRSNYITDSICVPILVEIIKTLRTKSTNLSDDQDFNIDK</sequence>
<protein>
    <submittedName>
        <fullName evidence="1">15964_t:CDS:1</fullName>
    </submittedName>
</protein>
<keyword evidence="2" id="KW-1185">Reference proteome</keyword>
<gene>
    <name evidence="1" type="ORF">FWILDA_LOCUS16600</name>
</gene>
<reference evidence="1" key="1">
    <citation type="submission" date="2022-08" db="EMBL/GenBank/DDBJ databases">
        <authorList>
            <person name="Kallberg Y."/>
            <person name="Tangrot J."/>
            <person name="Rosling A."/>
        </authorList>
    </citation>
    <scope>NUCLEOTIDE SEQUENCE</scope>
    <source>
        <strain evidence="1">Wild A</strain>
    </source>
</reference>
<evidence type="ECO:0000313" key="1">
    <source>
        <dbReference type="EMBL" id="CAI2194486.1"/>
    </source>
</evidence>
<dbReference type="AlphaFoldDB" id="A0A9W4T4Z0"/>
<dbReference type="Proteomes" id="UP001153678">
    <property type="component" value="Unassembled WGS sequence"/>
</dbReference>
<proteinExistence type="predicted"/>
<organism evidence="1 2">
    <name type="scientific">Funneliformis geosporum</name>
    <dbReference type="NCBI Taxonomy" id="1117311"/>
    <lineage>
        <taxon>Eukaryota</taxon>
        <taxon>Fungi</taxon>
        <taxon>Fungi incertae sedis</taxon>
        <taxon>Mucoromycota</taxon>
        <taxon>Glomeromycotina</taxon>
        <taxon>Glomeromycetes</taxon>
        <taxon>Glomerales</taxon>
        <taxon>Glomeraceae</taxon>
        <taxon>Funneliformis</taxon>
    </lineage>
</organism>
<accession>A0A9W4T4Z0</accession>
<name>A0A9W4T4Z0_9GLOM</name>
<comment type="caution">
    <text evidence="1">The sequence shown here is derived from an EMBL/GenBank/DDBJ whole genome shotgun (WGS) entry which is preliminary data.</text>
</comment>
<dbReference type="EMBL" id="CAMKVN010010980">
    <property type="protein sequence ID" value="CAI2194486.1"/>
    <property type="molecule type" value="Genomic_DNA"/>
</dbReference>